<accession>A0A1J5PZB9</accession>
<dbReference type="EMBL" id="MLJW01003066">
    <property type="protein sequence ID" value="OIQ72940.1"/>
    <property type="molecule type" value="Genomic_DNA"/>
</dbReference>
<sequence>MLLRGRLFRERPRQHELGLEHRAGFLDQTVQRGAHPGQRPVDRVALDVRDAVARVELIPAAVEVLGDEAKLDDQDARKVERSLLAALFPPKP</sequence>
<gene>
    <name evidence="1" type="ORF">GALL_454300</name>
</gene>
<name>A0A1J5PZB9_9ZZZZ</name>
<proteinExistence type="predicted"/>
<comment type="caution">
    <text evidence="1">The sequence shown here is derived from an EMBL/GenBank/DDBJ whole genome shotgun (WGS) entry which is preliminary data.</text>
</comment>
<dbReference type="AlphaFoldDB" id="A0A1J5PZB9"/>
<reference evidence="1" key="1">
    <citation type="submission" date="2016-10" db="EMBL/GenBank/DDBJ databases">
        <title>Sequence of Gallionella enrichment culture.</title>
        <authorList>
            <person name="Poehlein A."/>
            <person name="Muehling M."/>
            <person name="Daniel R."/>
        </authorList>
    </citation>
    <scope>NUCLEOTIDE SEQUENCE</scope>
</reference>
<evidence type="ECO:0000313" key="1">
    <source>
        <dbReference type="EMBL" id="OIQ72940.1"/>
    </source>
</evidence>
<protein>
    <submittedName>
        <fullName evidence="1">Uncharacterized protein</fullName>
    </submittedName>
</protein>
<organism evidence="1">
    <name type="scientific">mine drainage metagenome</name>
    <dbReference type="NCBI Taxonomy" id="410659"/>
    <lineage>
        <taxon>unclassified sequences</taxon>
        <taxon>metagenomes</taxon>
        <taxon>ecological metagenomes</taxon>
    </lineage>
</organism>